<dbReference type="PANTHER" id="PTHR43334:SF1">
    <property type="entry name" value="3-HYDROXYPROPIONATE--COA LIGASE [ADP-FORMING]"/>
    <property type="match status" value="1"/>
</dbReference>
<dbReference type="InterPro" id="IPR016181">
    <property type="entry name" value="Acyl_CoA_acyltransferase"/>
</dbReference>
<dbReference type="AlphaFoldDB" id="A0A1H9M9U7"/>
<dbReference type="Pfam" id="PF13302">
    <property type="entry name" value="Acetyltransf_3"/>
    <property type="match status" value="1"/>
</dbReference>
<keyword evidence="1" id="KW-0436">Ligase</keyword>
<dbReference type="Proteomes" id="UP000199233">
    <property type="component" value="Unassembled WGS sequence"/>
</dbReference>
<sequence length="796" mass="85849">MTIRHIESLFRPAAVLAIGAPADAPAEELLQRLALLPEPQRALLHLERAGWRTLQRLHKAPRQEPPFELAVVFDASLMTPALVRTLAQAGCHALLWTSDVPVPEAVLRAGRNETLRVLGPGSAGTAQARGLCLSSWSPPAPGNTALIAQSRSIAAAALDWAAGHALGFSWVAATGNEADVDVADLLDYAAVDPGTQAVVLQLSRIRSPRKFMSAARACARAKPVVVLQTPDAEDENQQPADPVLSAAFRRAGLVEVDRVTALFSALAALDRVGDAGQARIAVLGTGGGICQLARASLWREQLQPVALDETTRQAIQAQLPKLYSGGQWLDIGLASDEDTLTVLRLALESRALDVALFVRSPAPGQDDEAFARKLVAARLRERLAVVFLGQARAAPALRICSEGGIAAFASVEQAARALRYRRDHRRTQEMLMQTPTLDPLAHGQQPPQLAVPAKLKTHWVLPAAEAQELLAAYGLQPAPWAEAAGRGLRVRLKMHPQMGIYLTARLDPASTAAPTAYALPPLDDVLAAQLLRDLGLGDRTQAPPGLRAADYATAVARLAQLAVEQPRLHEAELRLLPAEGMAEVGYARITASAHPPVERARLALTPYPLHLQHRIQMRDGSSGIIRPIRPTDEPTLIRMLSQLDPETVRLRFFRYIRQFTHAMAARMTQIDYDREMSFVAVTDEQPGEVAGVATLASDPTGADAEFAVLVREGCGHKGLGRLLMQDVLRYAEQTRVGRVHGDVLLENSAMLGLAQSLGFTRQRHPDDPGCVRVVINPGERRSTWAAAVKSLISAQA</sequence>
<keyword evidence="6" id="KW-1185">Reference proteome</keyword>
<keyword evidence="5" id="KW-0808">Transferase</keyword>
<keyword evidence="3" id="KW-0067">ATP-binding</keyword>
<protein>
    <submittedName>
        <fullName evidence="5">Acetyltransferase</fullName>
    </submittedName>
</protein>
<feature type="domain" description="N-acetyltransferase" evidence="4">
    <location>
        <begin position="623"/>
        <end position="778"/>
    </location>
</feature>
<dbReference type="Gene3D" id="3.40.630.30">
    <property type="match status" value="1"/>
</dbReference>
<gene>
    <name evidence="5" type="ORF">SAMN04488038_12027</name>
</gene>
<evidence type="ECO:0000256" key="2">
    <source>
        <dbReference type="ARBA" id="ARBA00022741"/>
    </source>
</evidence>
<dbReference type="Pfam" id="PF13607">
    <property type="entry name" value="Succ_CoA_lig"/>
    <property type="match status" value="1"/>
</dbReference>
<dbReference type="GO" id="GO:0005524">
    <property type="term" value="F:ATP binding"/>
    <property type="evidence" value="ECO:0007669"/>
    <property type="project" value="UniProtKB-KW"/>
</dbReference>
<dbReference type="PROSITE" id="PS51186">
    <property type="entry name" value="GNAT"/>
    <property type="match status" value="1"/>
</dbReference>
<dbReference type="GO" id="GO:0016874">
    <property type="term" value="F:ligase activity"/>
    <property type="evidence" value="ECO:0007669"/>
    <property type="project" value="UniProtKB-KW"/>
</dbReference>
<name>A0A1H9M9U7_9GAMM</name>
<evidence type="ECO:0000256" key="3">
    <source>
        <dbReference type="ARBA" id="ARBA00022840"/>
    </source>
</evidence>
<evidence type="ECO:0000313" key="5">
    <source>
        <dbReference type="EMBL" id="SER20530.1"/>
    </source>
</evidence>
<dbReference type="PANTHER" id="PTHR43334">
    <property type="entry name" value="ACETATE--COA LIGASE [ADP-FORMING]"/>
    <property type="match status" value="1"/>
</dbReference>
<dbReference type="InterPro" id="IPR000182">
    <property type="entry name" value="GNAT_dom"/>
</dbReference>
<dbReference type="SUPFAM" id="SSF52210">
    <property type="entry name" value="Succinyl-CoA synthetase domains"/>
    <property type="match status" value="2"/>
</dbReference>
<dbReference type="Gene3D" id="3.30.470.20">
    <property type="entry name" value="ATP-grasp fold, B domain"/>
    <property type="match status" value="1"/>
</dbReference>
<dbReference type="OrthoDB" id="9807426at2"/>
<keyword evidence="2" id="KW-0547">Nucleotide-binding</keyword>
<dbReference type="InterPro" id="IPR032875">
    <property type="entry name" value="Succ_CoA_lig_flav_dom"/>
</dbReference>
<dbReference type="GO" id="GO:0016747">
    <property type="term" value="F:acyltransferase activity, transferring groups other than amino-acyl groups"/>
    <property type="evidence" value="ECO:0007669"/>
    <property type="project" value="InterPro"/>
</dbReference>
<dbReference type="InterPro" id="IPR051538">
    <property type="entry name" value="Acyl-CoA_Synth/Transferase"/>
</dbReference>
<accession>A0A1H9M9U7</accession>
<dbReference type="EMBL" id="FOFS01000020">
    <property type="protein sequence ID" value="SER20530.1"/>
    <property type="molecule type" value="Genomic_DNA"/>
</dbReference>
<dbReference type="RefSeq" id="WP_093289581.1">
    <property type="nucleotide sequence ID" value="NZ_FOFS01000020.1"/>
</dbReference>
<dbReference type="STRING" id="489703.SAMN04488038_12027"/>
<evidence type="ECO:0000256" key="1">
    <source>
        <dbReference type="ARBA" id="ARBA00022598"/>
    </source>
</evidence>
<dbReference type="SUPFAM" id="SSF55729">
    <property type="entry name" value="Acyl-CoA N-acyltransferases (Nat)"/>
    <property type="match status" value="1"/>
</dbReference>
<reference evidence="5 6" key="1">
    <citation type="submission" date="2016-10" db="EMBL/GenBank/DDBJ databases">
        <authorList>
            <person name="de Groot N.N."/>
        </authorList>
    </citation>
    <scope>NUCLEOTIDE SEQUENCE [LARGE SCALE GENOMIC DNA]</scope>
    <source>
        <strain evidence="5 6">DSM 25927</strain>
    </source>
</reference>
<dbReference type="CDD" id="cd04301">
    <property type="entry name" value="NAT_SF"/>
    <property type="match status" value="1"/>
</dbReference>
<organism evidence="5 6">
    <name type="scientific">Solimonas aquatica</name>
    <dbReference type="NCBI Taxonomy" id="489703"/>
    <lineage>
        <taxon>Bacteria</taxon>
        <taxon>Pseudomonadati</taxon>
        <taxon>Pseudomonadota</taxon>
        <taxon>Gammaproteobacteria</taxon>
        <taxon>Nevskiales</taxon>
        <taxon>Nevskiaceae</taxon>
        <taxon>Solimonas</taxon>
    </lineage>
</organism>
<proteinExistence type="predicted"/>
<evidence type="ECO:0000259" key="4">
    <source>
        <dbReference type="PROSITE" id="PS51186"/>
    </source>
</evidence>
<evidence type="ECO:0000313" key="6">
    <source>
        <dbReference type="Proteomes" id="UP000199233"/>
    </source>
</evidence>
<dbReference type="InterPro" id="IPR016102">
    <property type="entry name" value="Succinyl-CoA_synth-like"/>
</dbReference>
<dbReference type="Gene3D" id="3.40.50.261">
    <property type="entry name" value="Succinyl-CoA synthetase domains"/>
    <property type="match status" value="2"/>
</dbReference>